<dbReference type="EMBL" id="LVLA01000014">
    <property type="protein sequence ID" value="KYN94576.1"/>
    <property type="molecule type" value="Genomic_DNA"/>
</dbReference>
<comment type="caution">
    <text evidence="2">The sequence shown here is derived from an EMBL/GenBank/DDBJ whole genome shotgun (WGS) entry which is preliminary data.</text>
</comment>
<dbReference type="SUPFAM" id="SSF48452">
    <property type="entry name" value="TPR-like"/>
    <property type="match status" value="1"/>
</dbReference>
<dbReference type="GeneID" id="24532704"/>
<dbReference type="VEuPathDB" id="PlasmoDB:PRCDC_1312600"/>
<evidence type="ECO:0000259" key="1">
    <source>
        <dbReference type="PROSITE" id="PS51823"/>
    </source>
</evidence>
<dbReference type="InterPro" id="IPR025697">
    <property type="entry name" value="CLU_dom"/>
</dbReference>
<dbReference type="InterPro" id="IPR019734">
    <property type="entry name" value="TPR_rpt"/>
</dbReference>
<dbReference type="PROSITE" id="PS51823">
    <property type="entry name" value="CLU"/>
    <property type="match status" value="1"/>
</dbReference>
<reference evidence="2 3" key="1">
    <citation type="journal article" date="2016" name="Nat. Commun.">
        <title>Genomes of cryptic chimpanzee Plasmodium species reveal key evolutionary events leading to human malaria.</title>
        <authorList>
            <person name="Sundararaman S.A."/>
            <person name="Plenderleith L.J."/>
            <person name="Liu W."/>
            <person name="Loy D.E."/>
            <person name="Learn G.H."/>
            <person name="Li Y."/>
            <person name="Shaw K.S."/>
            <person name="Ayouba A."/>
            <person name="Peeters M."/>
            <person name="Speede S."/>
            <person name="Shaw G.M."/>
            <person name="Bushman F.D."/>
            <person name="Brisson D."/>
            <person name="Rayner J.C."/>
            <person name="Sharp P.M."/>
            <person name="Hahn B.H."/>
        </authorList>
    </citation>
    <scope>NUCLEOTIDE SEQUENCE [LARGE SCALE GENOMIC DNA]</scope>
    <source>
        <strain evidence="2 3">SY57</strain>
    </source>
</reference>
<sequence>MTTLQKKLSALKRKNREDGVINKNVDPSLMYNTNNLNNYVRCNTEKHKTYNNMKSNVGVDNGKNMVNVKYAKYSKYTHKGYPKQYIQKKQATHNHIKRIIRKSISWFSYQNFRNILLWKKKSTIIKNNDGLNVNIVVKKNNSINSVTKSSNKETVLKENTEKYIKKVPIQNKKKELPKSVHSTKNINNNIKSTNIIKNDKIINVNNGSICRSNSDSNDLLKKNYVFKINKPEAPYIQELLGKMKDDDSILKDKYDNVKTEREKKKVNKKKNIIIMEKKKGNYHNYSDNSTNISSNKIEENMSCSFPASSQILSNNNNNNNNNNDICDDDDDDNIESNSVDYKIKIYNNLMENIKPTRSYQLDISHPLYNSLCKNELSYLSSNWHDRINFAFRNIWALSDYMYDEKSEGEREKEFFNELELFHASSNIGACGLVYSLFLQNIEDDELNNYLKKCFVQINKENYPHIYKIYKPKFEDDLIFLFDSIVFTIVLGSTKDNINYNIARKIYSNDLKGKMVLCDCIYNLKRKSNFCLPIANQIDFMGMRIIAEPLIPLNEQYMPIDIIKDIYEHTDMNDYMSDEDRLPSSHVMDNTSNKMNDKRENDHFTNNEYYDNYMDMINNTCVDKNEINMLCNNKLNSIKKKKKKSKENDKFYGKIMLEIEKYDIEFSDQLKQMSHYINYDCCILPIGISNYFELNILKNKNNVKIYKSIIDNLYFIRGTEEILPPFLLLNMDKENYITRLRYEFIKYYYEKPLCNTTKSINIKYDEYKNHNNNIDKIKEATKECINNIDNYIIPKISNFLLNFSDSYDITQVYHSHGININKLGYLLKKEIPDYLSEMVCKELIARTLKCIYYEHIHSFIINHLKNETIVKNISNQEFNNVIKGKDHCMNNYLDNNTSTTCSNNEINNINNDNNNNNNREYCLYSNTYIKDNGHYNLFNDSNACCQSRNKKGKMIFSCLCKKCISDWNYFPELTPHKLLIRLINLTLNINTLESLTFWNNILIPDCMKKYNINLNEYINIKDIEIYGLLLCIEYHLGISFTNECKQNYKIKLPLTLNDMSNFSTKKDVTSFPNIYSLKNIFSSNINLNLNNILQNNNVNDNYNSINHLIRKDNKYKYKYEYNLNSSSFNHDINKLYDNENINNQIDNSHDEKTFEGNNFLNNKNNQTNMKNVYLLLEDMIDDNILSQVGDKINKHCPNKYEQNENTKKMNTYKKRENQLFDNSNNYDKQMYFERNHFSFFYPKSKICLPLYCTWYYKNIEKLYSNILLQEKFKIKNNLKENIVDIIGIQMSNFLSIHNICTVGTCSKIKSFIYEYNIPCHPYCILNEKMKCINYVRSKKAIYLLLNFNINKNVLKLSKIFLHLAYIHFEHGYIEKCLKVCYYIYNNIPSIGTIKRDILILTFQCKLKEEKIQDALLIYKLIIQFSKYYDGEYNITTLWCNILLMQYYYDKANVTETEGIKKRNNIDIEDKKDCYEKYDNRNMMYNQNRMDLKRKYLINALYYSKRCYHILSSRLNDICFDFIYIFSLIMLGNILMSLNKFAKAIKYYNLSLQYCIKGKIPTFLLVQNKCLLAECLKKNGNVYKAIELAEECLQILYTNSNTYIPNLDLYIILKLAQMKEYIGCKDLITYYPYISLKQNSCNNNNNNNIINKKICLSDFINFEQKYLNEKNIKYRNEAINLYIILYEKLKNKKNYAVVNAKDMFGNFYIKDDIIYNNNKTEINMNNDDIERIYELIKEILKIKVISLCMNKQIMFASKLLAIVLSKNSSPFINNLTLMKDKNGNRNILFNKYDDYDDDEDIIKNVMEKNENKNINNLIYNDILLNNINHHHNNMNGMLNYQLSHFHLNKQKKIFEKSCYTKDYDYISVEKILFDHTYFEIEDICKYCYLKCDDNINKCTNNEMNYSLNPSIWFDILFFNVMKGTCNNKELIVLIDLFKTFLTPMQKQLILYHIKSLHNINNNDEYSEYIQYLLNREKTKFLHFTNVIDQNFHTSWYDNNNKPEHLSNFDKKDIIKNIDLLSNIRVTNPNLYSC</sequence>
<name>A0A151L6T7_PLARE</name>
<dbReference type="RefSeq" id="XP_012764516.2">
    <property type="nucleotide sequence ID" value="XM_012909062.2"/>
</dbReference>
<organism evidence="2 3">
    <name type="scientific">Plasmodium reichenowi</name>
    <dbReference type="NCBI Taxonomy" id="5854"/>
    <lineage>
        <taxon>Eukaryota</taxon>
        <taxon>Sar</taxon>
        <taxon>Alveolata</taxon>
        <taxon>Apicomplexa</taxon>
        <taxon>Aconoidasida</taxon>
        <taxon>Haemosporida</taxon>
        <taxon>Plasmodiidae</taxon>
        <taxon>Plasmodium</taxon>
        <taxon>Plasmodium (Laverania)</taxon>
    </lineage>
</organism>
<evidence type="ECO:0000313" key="2">
    <source>
        <dbReference type="EMBL" id="KYN94576.1"/>
    </source>
</evidence>
<dbReference type="Gene3D" id="1.25.40.10">
    <property type="entry name" value="Tetratricopeptide repeat domain"/>
    <property type="match status" value="1"/>
</dbReference>
<proteinExistence type="predicted"/>
<dbReference type="KEGG" id="prei:PRSY57_1312600"/>
<dbReference type="Proteomes" id="UP000076359">
    <property type="component" value="Unassembled WGS sequence"/>
</dbReference>
<gene>
    <name evidence="2" type="ORF">PRSY57_1312600</name>
</gene>
<protein>
    <recommendedName>
        <fullName evidence="1">Clu domain-containing protein</fullName>
    </recommendedName>
</protein>
<evidence type="ECO:0000313" key="3">
    <source>
        <dbReference type="Proteomes" id="UP000076359"/>
    </source>
</evidence>
<accession>A0A151L6T7</accession>
<feature type="domain" description="Clu" evidence="1">
    <location>
        <begin position="357"/>
        <end position="666"/>
    </location>
</feature>
<dbReference type="InterPro" id="IPR011990">
    <property type="entry name" value="TPR-like_helical_dom_sf"/>
</dbReference>
<dbReference type="SMART" id="SM00028">
    <property type="entry name" value="TPR"/>
    <property type="match status" value="2"/>
</dbReference>
<dbReference type="VEuPathDB" id="PlasmoDB:PRG01_1315700"/>